<evidence type="ECO:0000256" key="5">
    <source>
        <dbReference type="ARBA" id="ARBA00023163"/>
    </source>
</evidence>
<dbReference type="InterPro" id="IPR001138">
    <property type="entry name" value="Zn2Cys6_DnaBD"/>
</dbReference>
<dbReference type="SUPFAM" id="SSF57701">
    <property type="entry name" value="Zn2/Cys6 DNA-binding domain"/>
    <property type="match status" value="1"/>
</dbReference>
<dbReference type="OrthoDB" id="103819at2759"/>
<name>A0A6H0Y2G1_9PEZI</name>
<proteinExistence type="predicted"/>
<evidence type="ECO:0000313" key="8">
    <source>
        <dbReference type="EMBL" id="QIX01101.1"/>
    </source>
</evidence>
<keyword evidence="6" id="KW-0539">Nucleus</keyword>
<protein>
    <recommendedName>
        <fullName evidence="7">Zn(2)-C6 fungal-type domain-containing protein</fullName>
    </recommendedName>
</protein>
<dbReference type="GO" id="GO:0005634">
    <property type="term" value="C:nucleus"/>
    <property type="evidence" value="ECO:0007669"/>
    <property type="project" value="UniProtKB-SubCell"/>
</dbReference>
<dbReference type="Pfam" id="PF00172">
    <property type="entry name" value="Zn_clus"/>
    <property type="match status" value="1"/>
</dbReference>
<accession>A0A6H0Y2G1</accession>
<evidence type="ECO:0000256" key="4">
    <source>
        <dbReference type="ARBA" id="ARBA00023125"/>
    </source>
</evidence>
<keyword evidence="4" id="KW-0238">DNA-binding</keyword>
<dbReference type="GO" id="GO:0008270">
    <property type="term" value="F:zinc ion binding"/>
    <property type="evidence" value="ECO:0007669"/>
    <property type="project" value="InterPro"/>
</dbReference>
<gene>
    <name evidence="8" type="ORF">AMS68_006618</name>
</gene>
<dbReference type="CDD" id="cd12148">
    <property type="entry name" value="fungal_TF_MHR"/>
    <property type="match status" value="1"/>
</dbReference>
<dbReference type="Gene3D" id="4.10.240.10">
    <property type="entry name" value="Zn(2)-C6 fungal-type DNA-binding domain"/>
    <property type="match status" value="1"/>
</dbReference>
<dbReference type="CDD" id="cd00067">
    <property type="entry name" value="GAL4"/>
    <property type="match status" value="1"/>
</dbReference>
<dbReference type="GO" id="GO:0000981">
    <property type="term" value="F:DNA-binding transcription factor activity, RNA polymerase II-specific"/>
    <property type="evidence" value="ECO:0007669"/>
    <property type="project" value="InterPro"/>
</dbReference>
<dbReference type="GO" id="GO:0006351">
    <property type="term" value="P:DNA-templated transcription"/>
    <property type="evidence" value="ECO:0007669"/>
    <property type="project" value="InterPro"/>
</dbReference>
<dbReference type="InterPro" id="IPR007219">
    <property type="entry name" value="XnlR_reg_dom"/>
</dbReference>
<keyword evidence="2" id="KW-0479">Metal-binding</keyword>
<organism evidence="8 9">
    <name type="scientific">Peltaster fructicola</name>
    <dbReference type="NCBI Taxonomy" id="286661"/>
    <lineage>
        <taxon>Eukaryota</taxon>
        <taxon>Fungi</taxon>
        <taxon>Dikarya</taxon>
        <taxon>Ascomycota</taxon>
        <taxon>Pezizomycotina</taxon>
        <taxon>Dothideomycetes</taxon>
        <taxon>Dothideomycetes incertae sedis</taxon>
        <taxon>Peltaster</taxon>
    </lineage>
</organism>
<dbReference type="PANTHER" id="PTHR46910:SF37">
    <property type="entry name" value="ZN(II)2CYS6 TRANSCRIPTION FACTOR (EUROFUNG)"/>
    <property type="match status" value="1"/>
</dbReference>
<dbReference type="InterPro" id="IPR050987">
    <property type="entry name" value="AtrR-like"/>
</dbReference>
<dbReference type="EMBL" id="CP051142">
    <property type="protein sequence ID" value="QIX01101.1"/>
    <property type="molecule type" value="Genomic_DNA"/>
</dbReference>
<dbReference type="Pfam" id="PF04082">
    <property type="entry name" value="Fungal_trans"/>
    <property type="match status" value="1"/>
</dbReference>
<dbReference type="GO" id="GO:0003677">
    <property type="term" value="F:DNA binding"/>
    <property type="evidence" value="ECO:0007669"/>
    <property type="project" value="UniProtKB-KW"/>
</dbReference>
<sequence>MTRSAEKRIEEDNACKAEYACDKCRSRKIACSRELSGCQHCADITIECVYSRHGIIRRPNRKRKHTAEQGIDDTGRARSITHKSPSTELLSHLAADIDTARDQLRPGQQDNDTLSALNSLANASGSIWLEHADAAELDGSMAKKYFLFTGRAEEFADVFVASLEKGRPIMIPAAAHTVAQLRADHPEQVPERAWLVMYYSIVLSFISSVSPDDTDTKKRLLRNLWLAFNDARLLLEPSEANIQALLILAIHVEDFTSPTLCWMLTSTACRMLQALGITQRRLDAQTRERRRMLFWNLNLMDKGLAMIFGRPPTNHRAMANEIPMPTLEQLLPFRPHVSSRAKLALFGAHFLNQMMLLSRVMGDVWACLYEDNAATCPTTDAMLRQLNDWYQQATQVLDAAAMTEKPFLDKDGEASIEIGLLMPHF</sequence>
<evidence type="ECO:0000313" key="9">
    <source>
        <dbReference type="Proteomes" id="UP000503462"/>
    </source>
</evidence>
<keyword evidence="3" id="KW-0805">Transcription regulation</keyword>
<evidence type="ECO:0000256" key="3">
    <source>
        <dbReference type="ARBA" id="ARBA00023015"/>
    </source>
</evidence>
<feature type="domain" description="Zn(2)-C6 fungal-type" evidence="7">
    <location>
        <begin position="20"/>
        <end position="50"/>
    </location>
</feature>
<dbReference type="PROSITE" id="PS50048">
    <property type="entry name" value="ZN2_CY6_FUNGAL_2"/>
    <property type="match status" value="1"/>
</dbReference>
<dbReference type="PANTHER" id="PTHR46910">
    <property type="entry name" value="TRANSCRIPTION FACTOR PDR1"/>
    <property type="match status" value="1"/>
</dbReference>
<keyword evidence="9" id="KW-1185">Reference proteome</keyword>
<dbReference type="PROSITE" id="PS00463">
    <property type="entry name" value="ZN2_CY6_FUNGAL_1"/>
    <property type="match status" value="1"/>
</dbReference>
<reference evidence="8 9" key="1">
    <citation type="journal article" date="2016" name="Sci. Rep.">
        <title>Peltaster fructicola genome reveals evolution from an invasive phytopathogen to an ectophytic parasite.</title>
        <authorList>
            <person name="Xu C."/>
            <person name="Chen H."/>
            <person name="Gleason M.L."/>
            <person name="Xu J.R."/>
            <person name="Liu H."/>
            <person name="Zhang R."/>
            <person name="Sun G."/>
        </authorList>
    </citation>
    <scope>NUCLEOTIDE SEQUENCE [LARGE SCALE GENOMIC DNA]</scope>
    <source>
        <strain evidence="8 9">LNHT1506</strain>
    </source>
</reference>
<dbReference type="InterPro" id="IPR036864">
    <property type="entry name" value="Zn2-C6_fun-type_DNA-bd_sf"/>
</dbReference>
<dbReference type="AlphaFoldDB" id="A0A6H0Y2G1"/>
<keyword evidence="5" id="KW-0804">Transcription</keyword>
<evidence type="ECO:0000256" key="6">
    <source>
        <dbReference type="ARBA" id="ARBA00023242"/>
    </source>
</evidence>
<dbReference type="SMART" id="SM00906">
    <property type="entry name" value="Fungal_trans"/>
    <property type="match status" value="1"/>
</dbReference>
<evidence type="ECO:0000259" key="7">
    <source>
        <dbReference type="PROSITE" id="PS50048"/>
    </source>
</evidence>
<evidence type="ECO:0000256" key="1">
    <source>
        <dbReference type="ARBA" id="ARBA00004123"/>
    </source>
</evidence>
<dbReference type="Proteomes" id="UP000503462">
    <property type="component" value="Chromosome 4"/>
</dbReference>
<comment type="subcellular location">
    <subcellularLocation>
        <location evidence="1">Nucleus</location>
    </subcellularLocation>
</comment>
<evidence type="ECO:0000256" key="2">
    <source>
        <dbReference type="ARBA" id="ARBA00022723"/>
    </source>
</evidence>